<dbReference type="AlphaFoldDB" id="A0A6H9YU87"/>
<evidence type="ECO:0000313" key="1">
    <source>
        <dbReference type="EMBL" id="KAB2344858.1"/>
    </source>
</evidence>
<proteinExistence type="predicted"/>
<evidence type="ECO:0000313" key="2">
    <source>
        <dbReference type="Proteomes" id="UP000468735"/>
    </source>
</evidence>
<organism evidence="1 2">
    <name type="scientific">Actinomadura rudentiformis</name>
    <dbReference type="NCBI Taxonomy" id="359158"/>
    <lineage>
        <taxon>Bacteria</taxon>
        <taxon>Bacillati</taxon>
        <taxon>Actinomycetota</taxon>
        <taxon>Actinomycetes</taxon>
        <taxon>Streptosporangiales</taxon>
        <taxon>Thermomonosporaceae</taxon>
        <taxon>Actinomadura</taxon>
    </lineage>
</organism>
<reference evidence="1 2" key="1">
    <citation type="submission" date="2019-09" db="EMBL/GenBank/DDBJ databases">
        <title>Actinomadura physcomitrii sp. nov., a novel actinomycete isolated from moss [Physcomitrium sphaericum (Ludw) Fuernr].</title>
        <authorList>
            <person name="Zhuang X."/>
            <person name="Liu C."/>
        </authorList>
    </citation>
    <scope>NUCLEOTIDE SEQUENCE [LARGE SCALE GENOMIC DNA]</scope>
    <source>
        <strain evidence="1 2">HMC1</strain>
    </source>
</reference>
<accession>A0A6H9YU87</accession>
<gene>
    <name evidence="1" type="ORF">F8566_30160</name>
</gene>
<dbReference type="EMBL" id="WBMT01000015">
    <property type="protein sequence ID" value="KAB2344858.1"/>
    <property type="molecule type" value="Genomic_DNA"/>
</dbReference>
<comment type="caution">
    <text evidence="1">The sequence shown here is derived from an EMBL/GenBank/DDBJ whole genome shotgun (WGS) entry which is preliminary data.</text>
</comment>
<dbReference type="RefSeq" id="WP_151565226.1">
    <property type="nucleotide sequence ID" value="NZ_WBMT01000015.1"/>
</dbReference>
<keyword evidence="2" id="KW-1185">Reference proteome</keyword>
<protein>
    <submittedName>
        <fullName evidence="1">Uncharacterized protein</fullName>
    </submittedName>
</protein>
<sequence length="120" mass="13134">MSAATVIIAYGYNLGDVRTLGLPWVSDPYSFGEHAAARVHGAHDRPSSSRVVLMPHGFEHEPYWLLVTERSTATAGTVLKLTDPNQFRARPTDDAALEAALTVLGLRAERPPSWLACTYQ</sequence>
<dbReference type="Proteomes" id="UP000468735">
    <property type="component" value="Unassembled WGS sequence"/>
</dbReference>
<name>A0A6H9YU87_9ACTN</name>